<evidence type="ECO:0000313" key="1">
    <source>
        <dbReference type="EMBL" id="CEG50386.1"/>
    </source>
</evidence>
<dbReference type="GeneID" id="36403153"/>
<accession>A0A0P1B7D2</accession>
<sequence length="326" mass="37753">MPHDFNSCLASNIVRRKVPSLALLPRGYLKCPLQISRKESNSIQDKSPNEKQNDILDRVQTTVEATTLLNAVQQEAVFDKSSTFDEETDCDKTCDSYLSKQRLNDRFLNMMALMERLSVQSLEDTHVNNIVSSLETVPHHSPIDTQIVISKLDDRQSLVHFPIRRKRLRKRRRKARKTRQKWETSHVTWPQHALIDYVADHSHCEPAEIRAFELSKRLETMKCQDYTSRQPKLTHLPSFNHTFRSISKHLCHNREKTPCNTIRNNCDVARIKQKVACKVDTQSFLSKAPVSDVRNQPVHHHPIWISPAFHSYLLASQNFPTKPSSC</sequence>
<protein>
    <submittedName>
        <fullName evidence="1">Uncharacterized protein</fullName>
    </submittedName>
</protein>
<dbReference type="EMBL" id="CCYD01003105">
    <property type="protein sequence ID" value="CEG50386.1"/>
    <property type="molecule type" value="Genomic_DNA"/>
</dbReference>
<reference evidence="2" key="1">
    <citation type="submission" date="2014-09" db="EMBL/GenBank/DDBJ databases">
        <authorList>
            <person name="Sharma Rahul"/>
            <person name="Thines Marco"/>
        </authorList>
    </citation>
    <scope>NUCLEOTIDE SEQUENCE [LARGE SCALE GENOMIC DNA]</scope>
</reference>
<dbReference type="Proteomes" id="UP000054928">
    <property type="component" value="Unassembled WGS sequence"/>
</dbReference>
<dbReference type="OrthoDB" id="120310at2759"/>
<name>A0A0P1B7D2_PLAHL</name>
<dbReference type="OMA" id="FDICMLL"/>
<dbReference type="RefSeq" id="XP_024586755.1">
    <property type="nucleotide sequence ID" value="XM_024721681.1"/>
</dbReference>
<keyword evidence="2" id="KW-1185">Reference proteome</keyword>
<dbReference type="AlphaFoldDB" id="A0A0P1B7D2"/>
<proteinExistence type="predicted"/>
<organism evidence="1 2">
    <name type="scientific">Plasmopara halstedii</name>
    <name type="common">Downy mildew of sunflower</name>
    <dbReference type="NCBI Taxonomy" id="4781"/>
    <lineage>
        <taxon>Eukaryota</taxon>
        <taxon>Sar</taxon>
        <taxon>Stramenopiles</taxon>
        <taxon>Oomycota</taxon>
        <taxon>Peronosporomycetes</taxon>
        <taxon>Peronosporales</taxon>
        <taxon>Peronosporaceae</taxon>
        <taxon>Plasmopara</taxon>
    </lineage>
</organism>
<evidence type="ECO:0000313" key="2">
    <source>
        <dbReference type="Proteomes" id="UP000054928"/>
    </source>
</evidence>